<dbReference type="KEGG" id="chig:CH63R_11388"/>
<reference evidence="3" key="1">
    <citation type="journal article" date="2017" name="BMC Genomics">
        <title>Gapless genome assembly of Colletotrichum higginsianum reveals chromosome structure and association of transposable elements with secondary metabolite gene clusters.</title>
        <authorList>
            <person name="Dallery J.-F."/>
            <person name="Lapalu N."/>
            <person name="Zampounis A."/>
            <person name="Pigne S."/>
            <person name="Luyten I."/>
            <person name="Amselem J."/>
            <person name="Wittenberg A.H.J."/>
            <person name="Zhou S."/>
            <person name="de Queiroz M.V."/>
            <person name="Robin G.P."/>
            <person name="Auger A."/>
            <person name="Hainaut M."/>
            <person name="Henrissat B."/>
            <person name="Kim K.-T."/>
            <person name="Lee Y.-H."/>
            <person name="Lespinet O."/>
            <person name="Schwartz D.C."/>
            <person name="Thon M.R."/>
            <person name="O'Connell R.J."/>
        </authorList>
    </citation>
    <scope>NUCLEOTIDE SEQUENCE [LARGE SCALE GENOMIC DNA]</scope>
    <source>
        <strain evidence="3">IMI 349063</strain>
    </source>
</reference>
<evidence type="ECO:0000256" key="1">
    <source>
        <dbReference type="SAM" id="MobiDB-lite"/>
    </source>
</evidence>
<dbReference type="RefSeq" id="XP_018153203.1">
    <property type="nucleotide sequence ID" value="XM_018306362.1"/>
</dbReference>
<evidence type="ECO:0000313" key="2">
    <source>
        <dbReference type="EMBL" id="OBR04685.1"/>
    </source>
</evidence>
<protein>
    <submittedName>
        <fullName evidence="2">Uncharacterized protein</fullName>
    </submittedName>
</protein>
<proteinExistence type="predicted"/>
<gene>
    <name evidence="2" type="ORF">CH63R_11388</name>
</gene>
<feature type="region of interest" description="Disordered" evidence="1">
    <location>
        <begin position="31"/>
        <end position="69"/>
    </location>
</feature>
<comment type="caution">
    <text evidence="2">The sequence shown here is derived from an EMBL/GenBank/DDBJ whole genome shotgun (WGS) entry which is preliminary data.</text>
</comment>
<keyword evidence="3" id="KW-1185">Reference proteome</keyword>
<organism evidence="2 3">
    <name type="scientific">Colletotrichum higginsianum (strain IMI 349063)</name>
    <name type="common">Crucifer anthracnose fungus</name>
    <dbReference type="NCBI Taxonomy" id="759273"/>
    <lineage>
        <taxon>Eukaryota</taxon>
        <taxon>Fungi</taxon>
        <taxon>Dikarya</taxon>
        <taxon>Ascomycota</taxon>
        <taxon>Pezizomycotina</taxon>
        <taxon>Sordariomycetes</taxon>
        <taxon>Hypocreomycetidae</taxon>
        <taxon>Glomerellales</taxon>
        <taxon>Glomerellaceae</taxon>
        <taxon>Colletotrichum</taxon>
        <taxon>Colletotrichum destructivum species complex</taxon>
    </lineage>
</organism>
<dbReference type="VEuPathDB" id="FungiDB:CH63R_11388"/>
<dbReference type="GeneID" id="28870469"/>
<accession>A0A1B7XY50</accession>
<dbReference type="AlphaFoldDB" id="A0A1B7XY50"/>
<name>A0A1B7XY50_COLHI</name>
<evidence type="ECO:0000313" key="3">
    <source>
        <dbReference type="Proteomes" id="UP000092177"/>
    </source>
</evidence>
<sequence length="69" mass="7741">MNGLTSSLFPENVECVPITQVPSQRSRCKKHALRRGDVHSSIGNTTHREKRVYMRAEEENSSGPITSKT</sequence>
<dbReference type="Proteomes" id="UP000092177">
    <property type="component" value="Chromosome 8"/>
</dbReference>
<dbReference type="EMBL" id="LTAN01000008">
    <property type="protein sequence ID" value="OBR04685.1"/>
    <property type="molecule type" value="Genomic_DNA"/>
</dbReference>